<dbReference type="InterPro" id="IPR036277">
    <property type="entry name" value="SMC_hinge_sf"/>
</dbReference>
<evidence type="ECO:0000256" key="10">
    <source>
        <dbReference type="SAM" id="MobiDB-lite"/>
    </source>
</evidence>
<keyword evidence="5 9" id="KW-0175">Coiled coil</keyword>
<feature type="compositionally biased region" description="Polar residues" evidence="10">
    <location>
        <begin position="889"/>
        <end position="901"/>
    </location>
</feature>
<keyword evidence="3" id="KW-0132">Cell division</keyword>
<dbReference type="GO" id="GO:0005524">
    <property type="term" value="F:ATP binding"/>
    <property type="evidence" value="ECO:0007669"/>
    <property type="project" value="InterPro"/>
</dbReference>
<dbReference type="STRING" id="1314781.A0A165LU52"/>
<feature type="coiled-coil region" evidence="9">
    <location>
        <begin position="188"/>
        <end position="250"/>
    </location>
</feature>
<dbReference type="InterPro" id="IPR010935">
    <property type="entry name" value="SMC_hinge"/>
</dbReference>
<feature type="coiled-coil region" evidence="9">
    <location>
        <begin position="450"/>
        <end position="505"/>
    </location>
</feature>
<dbReference type="GO" id="GO:0007059">
    <property type="term" value="P:chromosome segregation"/>
    <property type="evidence" value="ECO:0007669"/>
    <property type="project" value="UniProtKB-ARBA"/>
</dbReference>
<dbReference type="PANTHER" id="PTHR43977">
    <property type="entry name" value="STRUCTURAL MAINTENANCE OF CHROMOSOMES PROTEIN 3"/>
    <property type="match status" value="1"/>
</dbReference>
<dbReference type="EMBL" id="KV425920">
    <property type="protein sequence ID" value="KZV98325.1"/>
    <property type="molecule type" value="Genomic_DNA"/>
</dbReference>
<protein>
    <recommendedName>
        <fullName evidence="8">Structural maintenance of chromosomes protein</fullName>
    </recommendedName>
</protein>
<dbReference type="Proteomes" id="UP000077266">
    <property type="component" value="Unassembled WGS sequence"/>
</dbReference>
<dbReference type="PIRSF" id="PIRSF005719">
    <property type="entry name" value="SMC"/>
    <property type="match status" value="1"/>
</dbReference>
<dbReference type="SMART" id="SM00968">
    <property type="entry name" value="SMC_hinge"/>
    <property type="match status" value="1"/>
</dbReference>
<evidence type="ECO:0000256" key="1">
    <source>
        <dbReference type="ARBA" id="ARBA00004123"/>
    </source>
</evidence>
<dbReference type="Gene3D" id="1.10.287.1490">
    <property type="match status" value="1"/>
</dbReference>
<feature type="domain" description="SMC hinge" evidence="11">
    <location>
        <begin position="526"/>
        <end position="639"/>
    </location>
</feature>
<dbReference type="FunCoup" id="A0A165LU52">
    <property type="interactions" value="945"/>
</dbReference>
<dbReference type="InParanoid" id="A0A165LU52"/>
<dbReference type="FunFam" id="3.40.50.300:FF:000424">
    <property type="entry name" value="Structural maintenance of chromosomes 3"/>
    <property type="match status" value="1"/>
</dbReference>
<keyword evidence="6 8" id="KW-0539">Nucleus</keyword>
<sequence>MVFIKTITIQGFKSYRDQTSIEPFSPRHNVVLGRNGSGKSNFFAAIRFVLSDAYTSMAREERASLLHEGVSTAQTLSAFVEIVFDNGDGRFPTGRDELVLRRTIGLKKDEYSLDRKSYSRADVMNMLESAGFSRSNPYYIVPQGRITALTNAKDAERLALLKEVAGTKVYEQKRTESLKIMEETNAKRTKINELLTYIEERLTDLEEEKKELADFQNADKERRCLEYALYQRELQDVTEALDEVEEERRTDVDSANKRRRLFTERESAIASLESSLSSLKQERTVLSLTRTGLKAEMDELVRARTELRCIVEDLEKASENSNEKRSDLESELSSLTKRITSVERELSTLETRFTSARDKESTERRALDSAQTQLEVLGAKRGRASQFRTKSERDAYLKAEIQSIEAFVGSQEGHGQELERLVREEGERAGREERREEEVRRAMEERSGKVREMQERAGGVREKVAELVEERKELWREETRLEQNVTHAQNELRSAERSLASMMDKDTGSGLQAVERIKNRLKGEMDGVYGPLYKLFEIPDRKYSVAVELTAGNSLFHVVVDNDTTAQRVLDVMLKEKTGRVTFMPLNRLKPKPQTFPPGGDAVPLIDKLTYDDAYGKAMQQVFGRTAVCRDLNVAAAYVRSHGLNTITLDGDKVDRKGALTGGFHDVRRSRIDAVRSVRNWLEKYTAENERLSEVRERATKLDAEITKLNGETAVLQQQISKLLNGAEGLRMDAARARGEVEKAREKVRRAEADKGEVEAEVTAMRAKVEAYRKEMASPMERALSREEEAALARLGKEVEERKVKLAALRKERSEAGGKRELLEIELNESLRRRRDELKAKMDAIAADSGTSADAASAGADLESRRRELKTLVASIEEMQKKLRDTEASLESLTTEVQSKTAELEEAQARQGEDSRGMAKQQKHAERYLAKRAMLIGRRDEVNRSIRDLGVLPEEAFEKYTSAKMDNLVKKLHAVNEKLKEFAHVNKKAFEQYGSFTKQRDSLLERRKDLDSSAASIEELIDILDQRKDEAIDRTFKQVAKNFEEVFEQLVPAGRGRLIIQRKVDNDPEQDDEEEDTQQSAVDNYTGVSIKVSFNSKVDEGLRIQQLSGGQKSLVALATVFAIQKCDPAPFYLFDEIDANLDAQYRTAVAQMIKKLAGTAQFIATTFRPEMLETADKFYGVMFDNQKVSSIRTITREDAREFVEQEAMAQ</sequence>
<dbReference type="Pfam" id="PF06470">
    <property type="entry name" value="SMC_hinge"/>
    <property type="match status" value="1"/>
</dbReference>
<evidence type="ECO:0000256" key="5">
    <source>
        <dbReference type="ARBA" id="ARBA00023054"/>
    </source>
</evidence>
<evidence type="ECO:0000313" key="13">
    <source>
        <dbReference type="Proteomes" id="UP000077266"/>
    </source>
</evidence>
<dbReference type="GO" id="GO:0051301">
    <property type="term" value="P:cell division"/>
    <property type="evidence" value="ECO:0007669"/>
    <property type="project" value="UniProtKB-KW"/>
</dbReference>
<dbReference type="GO" id="GO:0005634">
    <property type="term" value="C:nucleus"/>
    <property type="evidence" value="ECO:0007669"/>
    <property type="project" value="UniProtKB-SubCell"/>
</dbReference>
<dbReference type="Pfam" id="PF02463">
    <property type="entry name" value="SMC_N"/>
    <property type="match status" value="1"/>
</dbReference>
<dbReference type="GO" id="GO:0051276">
    <property type="term" value="P:chromosome organization"/>
    <property type="evidence" value="ECO:0007669"/>
    <property type="project" value="InterPro"/>
</dbReference>
<feature type="region of interest" description="Disordered" evidence="10">
    <location>
        <begin position="886"/>
        <end position="922"/>
    </location>
</feature>
<dbReference type="FunFam" id="3.40.50.300:FF:000370">
    <property type="entry name" value="Structural maintenance of chromosomes 3"/>
    <property type="match status" value="1"/>
</dbReference>
<dbReference type="CDD" id="cd03272">
    <property type="entry name" value="ABC_SMC3_euk"/>
    <property type="match status" value="1"/>
</dbReference>
<evidence type="ECO:0000256" key="2">
    <source>
        <dbReference type="ARBA" id="ARBA00005917"/>
    </source>
</evidence>
<reference evidence="12 13" key="1">
    <citation type="journal article" date="2016" name="Mol. Biol. Evol.">
        <title>Comparative Genomics of Early-Diverging Mushroom-Forming Fungi Provides Insights into the Origins of Lignocellulose Decay Capabilities.</title>
        <authorList>
            <person name="Nagy L.G."/>
            <person name="Riley R."/>
            <person name="Tritt A."/>
            <person name="Adam C."/>
            <person name="Daum C."/>
            <person name="Floudas D."/>
            <person name="Sun H."/>
            <person name="Yadav J.S."/>
            <person name="Pangilinan J."/>
            <person name="Larsson K.H."/>
            <person name="Matsuura K."/>
            <person name="Barry K."/>
            <person name="Labutti K."/>
            <person name="Kuo R."/>
            <person name="Ohm R.A."/>
            <person name="Bhattacharya S.S."/>
            <person name="Shirouzu T."/>
            <person name="Yoshinaga Y."/>
            <person name="Martin F.M."/>
            <person name="Grigoriev I.V."/>
            <person name="Hibbett D.S."/>
        </authorList>
    </citation>
    <scope>NUCLEOTIDE SEQUENCE [LARGE SCALE GENOMIC DNA]</scope>
    <source>
        <strain evidence="12 13">HHB12029</strain>
    </source>
</reference>
<dbReference type="InterPro" id="IPR027417">
    <property type="entry name" value="P-loop_NTPase"/>
</dbReference>
<dbReference type="InterPro" id="IPR024704">
    <property type="entry name" value="SMC"/>
</dbReference>
<dbReference type="Gene3D" id="3.30.70.1620">
    <property type="match status" value="1"/>
</dbReference>
<evidence type="ECO:0000256" key="4">
    <source>
        <dbReference type="ARBA" id="ARBA00022776"/>
    </source>
</evidence>
<comment type="subcellular location">
    <subcellularLocation>
        <location evidence="1 8">Nucleus</location>
    </subcellularLocation>
</comment>
<evidence type="ECO:0000256" key="7">
    <source>
        <dbReference type="ARBA" id="ARBA00023306"/>
    </source>
</evidence>
<dbReference type="SUPFAM" id="SSF75553">
    <property type="entry name" value="Smc hinge domain"/>
    <property type="match status" value="1"/>
</dbReference>
<dbReference type="InterPro" id="IPR003395">
    <property type="entry name" value="RecF/RecN/SMC_N"/>
</dbReference>
<keyword evidence="4" id="KW-0498">Mitosis</keyword>
<keyword evidence="7" id="KW-0131">Cell cycle</keyword>
<dbReference type="SUPFAM" id="SSF52540">
    <property type="entry name" value="P-loop containing nucleoside triphosphate hydrolases"/>
    <property type="match status" value="1"/>
</dbReference>
<keyword evidence="13" id="KW-1185">Reference proteome</keyword>
<evidence type="ECO:0000313" key="12">
    <source>
        <dbReference type="EMBL" id="KZV98325.1"/>
    </source>
</evidence>
<name>A0A165LU52_EXIGL</name>
<evidence type="ECO:0000256" key="3">
    <source>
        <dbReference type="ARBA" id="ARBA00022618"/>
    </source>
</evidence>
<feature type="coiled-coil region" evidence="9">
    <location>
        <begin position="297"/>
        <end position="359"/>
    </location>
</feature>
<gene>
    <name evidence="12" type="ORF">EXIGLDRAFT_763630</name>
</gene>
<dbReference type="GO" id="GO:0016887">
    <property type="term" value="F:ATP hydrolysis activity"/>
    <property type="evidence" value="ECO:0007669"/>
    <property type="project" value="InterPro"/>
</dbReference>
<comment type="similarity">
    <text evidence="2">Belongs to the SMC family. SMC3 subfamily.</text>
</comment>
<dbReference type="InterPro" id="IPR041741">
    <property type="entry name" value="SMC3_ABC_euk"/>
</dbReference>
<evidence type="ECO:0000256" key="9">
    <source>
        <dbReference type="SAM" id="Coils"/>
    </source>
</evidence>
<feature type="compositionally biased region" description="Basic and acidic residues" evidence="10">
    <location>
        <begin position="907"/>
        <end position="922"/>
    </location>
</feature>
<evidence type="ECO:0000259" key="11">
    <source>
        <dbReference type="SMART" id="SM00968"/>
    </source>
</evidence>
<organism evidence="12 13">
    <name type="scientific">Exidia glandulosa HHB12029</name>
    <dbReference type="NCBI Taxonomy" id="1314781"/>
    <lineage>
        <taxon>Eukaryota</taxon>
        <taxon>Fungi</taxon>
        <taxon>Dikarya</taxon>
        <taxon>Basidiomycota</taxon>
        <taxon>Agaricomycotina</taxon>
        <taxon>Agaricomycetes</taxon>
        <taxon>Auriculariales</taxon>
        <taxon>Exidiaceae</taxon>
        <taxon>Exidia</taxon>
    </lineage>
</organism>
<proteinExistence type="inferred from homology"/>
<dbReference type="AlphaFoldDB" id="A0A165LU52"/>
<dbReference type="GO" id="GO:0005694">
    <property type="term" value="C:chromosome"/>
    <property type="evidence" value="ECO:0007669"/>
    <property type="project" value="InterPro"/>
</dbReference>
<accession>A0A165LU52</accession>
<dbReference type="Gene3D" id="1.20.1060.20">
    <property type="match status" value="1"/>
</dbReference>
<dbReference type="Gene3D" id="3.40.50.300">
    <property type="entry name" value="P-loop containing nucleotide triphosphate hydrolases"/>
    <property type="match status" value="2"/>
</dbReference>
<evidence type="ECO:0000256" key="8">
    <source>
        <dbReference type="PIRNR" id="PIRNR005719"/>
    </source>
</evidence>
<evidence type="ECO:0000256" key="6">
    <source>
        <dbReference type="ARBA" id="ARBA00023242"/>
    </source>
</evidence>
<dbReference type="OrthoDB" id="431497at2759"/>